<evidence type="ECO:0000313" key="3">
    <source>
        <dbReference type="EMBL" id="ABO35235.1"/>
    </source>
</evidence>
<proteinExistence type="predicted"/>
<accession>A4FYF1</accession>
<dbReference type="eggNOG" id="ENOG502N5AW">
    <property type="taxonomic scope" value="Archaea"/>
</dbReference>
<sequence length="264" mass="27386">MKKGFVLILCLFLLISPNYAWSWSSISSSISSAVSSVSSTVSNVVSSVSSTVSKVASTVSSTVSSAVSSVSSAVSSVATSVKNVVSSAVSSVSNAVSNIISGSSSSSSSDYDNNNDDTTTLDLGAFDDSYGGSSTDGEETPASAEGLESDGTLSGDIGIKIVQAMPEISKYIDGDTVNIADVLSALVQWLLDELLSTIFDIPVQFIDWISNAINEITYCIQGIYQSCIDEFGMFAPIGFTFMFVISAALAIGLIKFLIGLVIPT</sequence>
<feature type="transmembrane region" description="Helical" evidence="2">
    <location>
        <begin position="233"/>
        <end position="262"/>
    </location>
</feature>
<organism evidence="3 4">
    <name type="scientific">Methanococcus maripaludis (strain C5 / ATCC BAA-1333)</name>
    <dbReference type="NCBI Taxonomy" id="402880"/>
    <lineage>
        <taxon>Archaea</taxon>
        <taxon>Methanobacteriati</taxon>
        <taxon>Methanobacteriota</taxon>
        <taxon>Methanomada group</taxon>
        <taxon>Methanococci</taxon>
        <taxon>Methanococcales</taxon>
        <taxon>Methanococcaceae</taxon>
        <taxon>Methanococcus</taxon>
    </lineage>
</organism>
<evidence type="ECO:0000256" key="1">
    <source>
        <dbReference type="SAM" id="MobiDB-lite"/>
    </source>
</evidence>
<keyword evidence="2" id="KW-0472">Membrane</keyword>
<dbReference type="EMBL" id="CP000609">
    <property type="protein sequence ID" value="ABO35235.1"/>
    <property type="molecule type" value="Genomic_DNA"/>
</dbReference>
<dbReference type="STRING" id="402880.MmarC5_0929"/>
<dbReference type="Proteomes" id="UP000000253">
    <property type="component" value="Chromosome"/>
</dbReference>
<keyword evidence="2" id="KW-1133">Transmembrane helix</keyword>
<dbReference type="KEGG" id="mmq:MmarC5_0929"/>
<dbReference type="AlphaFoldDB" id="A4FYF1"/>
<name>A4FYF1_METM5</name>
<dbReference type="HOGENOM" id="CLU_1052161_0_0_2"/>
<evidence type="ECO:0000256" key="2">
    <source>
        <dbReference type="SAM" id="Phobius"/>
    </source>
</evidence>
<feature type="region of interest" description="Disordered" evidence="1">
    <location>
        <begin position="128"/>
        <end position="151"/>
    </location>
</feature>
<keyword evidence="2" id="KW-0812">Transmembrane</keyword>
<reference evidence="3 4" key="1">
    <citation type="submission" date="2007-03" db="EMBL/GenBank/DDBJ databases">
        <title>Complete sequence of chromosome of Methanococcus maripaludis C5.</title>
        <authorList>
            <consortium name="US DOE Joint Genome Institute"/>
            <person name="Copeland A."/>
            <person name="Lucas S."/>
            <person name="Lapidus A."/>
            <person name="Barry K."/>
            <person name="Glavina del Rio T."/>
            <person name="Dalin E."/>
            <person name="Tice H."/>
            <person name="Pitluck S."/>
            <person name="Chertkov O."/>
            <person name="Brettin T."/>
            <person name="Bruce D."/>
            <person name="Han C."/>
            <person name="Detter J.C."/>
            <person name="Schmutz J."/>
            <person name="Larimer F."/>
            <person name="Land M."/>
            <person name="Hauser L."/>
            <person name="Kyrpides N."/>
            <person name="Mikhailova N."/>
            <person name="Sieprawska-Lupa M."/>
            <person name="Whitman W.B."/>
            <person name="Richardson P."/>
        </authorList>
    </citation>
    <scope>NUCLEOTIDE SEQUENCE [LARGE SCALE GENOMIC DNA]</scope>
    <source>
        <strain evidence="4">C5 / ATCC BAA-1333</strain>
    </source>
</reference>
<gene>
    <name evidence="3" type="ordered locus">MmarC5_0929</name>
</gene>
<protein>
    <submittedName>
        <fullName evidence="3">Uncharacterized protein</fullName>
    </submittedName>
</protein>
<dbReference type="Gene3D" id="1.20.120.20">
    <property type="entry name" value="Apolipoprotein"/>
    <property type="match status" value="1"/>
</dbReference>
<evidence type="ECO:0000313" key="4">
    <source>
        <dbReference type="Proteomes" id="UP000000253"/>
    </source>
</evidence>